<evidence type="ECO:0000313" key="1">
    <source>
        <dbReference type="EMBL" id="MFD1567892.1"/>
    </source>
</evidence>
<keyword evidence="2" id="KW-1185">Reference proteome</keyword>
<comment type="caution">
    <text evidence="1">The sequence shown here is derived from an EMBL/GenBank/DDBJ whole genome shotgun (WGS) entry which is preliminary data.</text>
</comment>
<organism evidence="1 2">
    <name type="scientific">Halolamina litorea</name>
    <dbReference type="NCBI Taxonomy" id="1515593"/>
    <lineage>
        <taxon>Archaea</taxon>
        <taxon>Methanobacteriati</taxon>
        <taxon>Methanobacteriota</taxon>
        <taxon>Stenosarchaea group</taxon>
        <taxon>Halobacteria</taxon>
        <taxon>Halobacteriales</taxon>
        <taxon>Haloferacaceae</taxon>
    </lineage>
</organism>
<dbReference type="RefSeq" id="WP_267646936.1">
    <property type="nucleotide sequence ID" value="NZ_JANHGR010000001.1"/>
</dbReference>
<dbReference type="EMBL" id="JBHUCZ010000009">
    <property type="protein sequence ID" value="MFD1567892.1"/>
    <property type="molecule type" value="Genomic_DNA"/>
</dbReference>
<gene>
    <name evidence="1" type="ORF">ACFSAU_10345</name>
</gene>
<protein>
    <submittedName>
        <fullName evidence="1">Uncharacterized protein</fullName>
    </submittedName>
</protein>
<dbReference type="Proteomes" id="UP001597139">
    <property type="component" value="Unassembled WGS sequence"/>
</dbReference>
<evidence type="ECO:0000313" key="2">
    <source>
        <dbReference type="Proteomes" id="UP001597139"/>
    </source>
</evidence>
<name>A0ABD6BS79_9EURY</name>
<accession>A0ABD6BS79</accession>
<reference evidence="1 2" key="1">
    <citation type="journal article" date="2019" name="Int. J. Syst. Evol. Microbiol.">
        <title>The Global Catalogue of Microorganisms (GCM) 10K type strain sequencing project: providing services to taxonomists for standard genome sequencing and annotation.</title>
        <authorList>
            <consortium name="The Broad Institute Genomics Platform"/>
            <consortium name="The Broad Institute Genome Sequencing Center for Infectious Disease"/>
            <person name="Wu L."/>
            <person name="Ma J."/>
        </authorList>
    </citation>
    <scope>NUCLEOTIDE SEQUENCE [LARGE SCALE GENOMIC DNA]</scope>
    <source>
        <strain evidence="1 2">CGMCC 1.12859</strain>
    </source>
</reference>
<proteinExistence type="predicted"/>
<dbReference type="AlphaFoldDB" id="A0ABD6BS79"/>
<sequence>MSVRQSHPGDLLESYPDFGLSCLYDDEDDPSEVTVFPGEEASTTEWVTADVENAVALDDVR</sequence>